<keyword evidence="10" id="KW-1185">Reference proteome</keyword>
<dbReference type="Proteomes" id="UP000061546">
    <property type="component" value="Chromosome"/>
</dbReference>
<dbReference type="InterPro" id="IPR004143">
    <property type="entry name" value="BPL_LPL_catalytic"/>
</dbReference>
<accession>A0A0K2LC78</accession>
<evidence type="ECO:0000256" key="7">
    <source>
        <dbReference type="ARBA" id="ARBA00048037"/>
    </source>
</evidence>
<evidence type="ECO:0000256" key="3">
    <source>
        <dbReference type="ARBA" id="ARBA00012367"/>
    </source>
</evidence>
<dbReference type="PROSITE" id="PS51733">
    <property type="entry name" value="BPL_LPL_CATALYTIC"/>
    <property type="match status" value="1"/>
</dbReference>
<keyword evidence="5" id="KW-0547">Nucleotide-binding</keyword>
<dbReference type="EMBL" id="CP012559">
    <property type="protein sequence ID" value="ALB28907.1"/>
    <property type="molecule type" value="Genomic_DNA"/>
</dbReference>
<dbReference type="Pfam" id="PF10437">
    <property type="entry name" value="Lip_prot_lig_C"/>
    <property type="match status" value="1"/>
</dbReference>
<evidence type="ECO:0000256" key="6">
    <source>
        <dbReference type="ARBA" id="ARBA00022840"/>
    </source>
</evidence>
<dbReference type="InterPro" id="IPR004562">
    <property type="entry name" value="LipoylTrfase_LipoateP_Ligase"/>
</dbReference>
<dbReference type="UniPathway" id="UPA00537">
    <property type="reaction ID" value="UER00594"/>
</dbReference>
<comment type="pathway">
    <text evidence="1">Protein modification; protein lipoylation via exogenous pathway; protein N(6)-(lipoyl)lysine from lipoate: step 2/2.</text>
</comment>
<dbReference type="SUPFAM" id="SSF55681">
    <property type="entry name" value="Class II aaRS and biotin synthetases"/>
    <property type="match status" value="1"/>
</dbReference>
<evidence type="ECO:0000259" key="8">
    <source>
        <dbReference type="PROSITE" id="PS51733"/>
    </source>
</evidence>
<evidence type="ECO:0000256" key="1">
    <source>
        <dbReference type="ARBA" id="ARBA00005085"/>
    </source>
</evidence>
<dbReference type="InterPro" id="IPR019491">
    <property type="entry name" value="Lipoate_protein_ligase_C"/>
</dbReference>
<keyword evidence="6" id="KW-0067">ATP-binding</keyword>
<dbReference type="CDD" id="cd16443">
    <property type="entry name" value="LplA"/>
    <property type="match status" value="1"/>
</dbReference>
<dbReference type="STRING" id="1074467.JP39_05770"/>
<comment type="catalytic activity">
    <reaction evidence="7">
        <text>L-lysyl-[lipoyl-carrier protein] + (R)-lipoate + ATP = N(6)-[(R)-lipoyl]-L-lysyl-[lipoyl-carrier protein] + AMP + diphosphate + H(+)</text>
        <dbReference type="Rhea" id="RHEA:49288"/>
        <dbReference type="Rhea" id="RHEA-COMP:10500"/>
        <dbReference type="Rhea" id="RHEA-COMP:10502"/>
        <dbReference type="ChEBI" id="CHEBI:15378"/>
        <dbReference type="ChEBI" id="CHEBI:29969"/>
        <dbReference type="ChEBI" id="CHEBI:30616"/>
        <dbReference type="ChEBI" id="CHEBI:33019"/>
        <dbReference type="ChEBI" id="CHEBI:83088"/>
        <dbReference type="ChEBI" id="CHEBI:83099"/>
        <dbReference type="ChEBI" id="CHEBI:456215"/>
        <dbReference type="EC" id="6.3.1.20"/>
    </reaction>
</comment>
<dbReference type="EC" id="6.3.1.20" evidence="3"/>
<dbReference type="FunFam" id="3.30.930.10:FF:000072">
    <property type="entry name" value="Lipoate--protein ligase"/>
    <property type="match status" value="1"/>
</dbReference>
<dbReference type="OrthoDB" id="9788148at2"/>
<organism evidence="9 10">
    <name type="scientific">Companilactobacillus heilongjiangensis</name>
    <dbReference type="NCBI Taxonomy" id="1074467"/>
    <lineage>
        <taxon>Bacteria</taxon>
        <taxon>Bacillati</taxon>
        <taxon>Bacillota</taxon>
        <taxon>Bacilli</taxon>
        <taxon>Lactobacillales</taxon>
        <taxon>Lactobacillaceae</taxon>
        <taxon>Companilactobacillus</taxon>
    </lineage>
</organism>
<comment type="pathway">
    <text evidence="2">Protein modification; protein lipoylation via exogenous pathway; protein N(6)-(lipoyl)lysine from lipoate: step 1/2.</text>
</comment>
<dbReference type="PANTHER" id="PTHR12561">
    <property type="entry name" value="LIPOATE-PROTEIN LIGASE"/>
    <property type="match status" value="1"/>
</dbReference>
<name>A0A0K2LC78_9LACO</name>
<dbReference type="GO" id="GO:0005737">
    <property type="term" value="C:cytoplasm"/>
    <property type="evidence" value="ECO:0007669"/>
    <property type="project" value="TreeGrafter"/>
</dbReference>
<reference evidence="9 10" key="1">
    <citation type="submission" date="2015-08" db="EMBL/GenBank/DDBJ databases">
        <title>Genomic sequence of Lactobacillus heilongjiangensis DSM 28069, isolated from Chinese traditional pickle.</title>
        <authorList>
            <person name="Jiang X."/>
            <person name="Zheng B."/>
            <person name="Cheng H."/>
        </authorList>
    </citation>
    <scope>NUCLEOTIDE SEQUENCE [LARGE SCALE GENOMIC DNA]</scope>
    <source>
        <strain evidence="9 10">DSM 28069</strain>
    </source>
</reference>
<dbReference type="GO" id="GO:0009249">
    <property type="term" value="P:protein lipoylation"/>
    <property type="evidence" value="ECO:0007669"/>
    <property type="project" value="InterPro"/>
</dbReference>
<feature type="domain" description="BPL/LPL catalytic" evidence="8">
    <location>
        <begin position="26"/>
        <end position="217"/>
    </location>
</feature>
<sequence length="337" mass="38918">MYYVVMKDRDIRDNLATEQYLMNNVKFDEPLVLFYIEKPCIIVGRNQNTIEEINSDYIKDNNITVTRRISGGGAVYQDLGNLCFSFVVDSDDKNFGDFKSFTQPIIDALHQMGATTAEVSGRNDLLVDGKKFSGNAMYSRNGKTFSHGTLSLDVDLDVLTKALHVSKDKIASKGIKSIRSRVTNLRPYLAPEYQNLTTEEFRDRLLLELFHANSLDEIKDRQYIVSADQQKEIDKIKEQYYYNWDWVYGKSPAFTAKQRKHFDMGTVDVRYNIANGKVENIEIYGDFFGMKDVNDIKEKLLNVKFDRDEILKVLDQFNLDDYFKGIPKEDLGKLFTP</sequence>
<dbReference type="Gene3D" id="3.30.390.50">
    <property type="entry name" value="CO dehydrogenase flavoprotein, C-terminal domain"/>
    <property type="match status" value="1"/>
</dbReference>
<dbReference type="NCBIfam" id="TIGR00545">
    <property type="entry name" value="lipoyltrans"/>
    <property type="match status" value="1"/>
</dbReference>
<evidence type="ECO:0000313" key="9">
    <source>
        <dbReference type="EMBL" id="ALB28907.1"/>
    </source>
</evidence>
<dbReference type="KEGG" id="lhi:JP39_05770"/>
<dbReference type="SUPFAM" id="SSF82649">
    <property type="entry name" value="SufE/NifU"/>
    <property type="match status" value="1"/>
</dbReference>
<dbReference type="PANTHER" id="PTHR12561:SF3">
    <property type="entry name" value="LIPOYLTRANSFERASE 1, MITOCHONDRIAL"/>
    <property type="match status" value="1"/>
</dbReference>
<evidence type="ECO:0000313" key="10">
    <source>
        <dbReference type="Proteomes" id="UP000061546"/>
    </source>
</evidence>
<dbReference type="GO" id="GO:0016979">
    <property type="term" value="F:lipoate-protein ligase activity"/>
    <property type="evidence" value="ECO:0007669"/>
    <property type="project" value="UniProtKB-EC"/>
</dbReference>
<evidence type="ECO:0000256" key="2">
    <source>
        <dbReference type="ARBA" id="ARBA00005124"/>
    </source>
</evidence>
<dbReference type="GO" id="GO:0017118">
    <property type="term" value="F:lipoyltransferase activity"/>
    <property type="evidence" value="ECO:0007669"/>
    <property type="project" value="TreeGrafter"/>
</dbReference>
<dbReference type="InterPro" id="IPR045864">
    <property type="entry name" value="aa-tRNA-synth_II/BPL/LPL"/>
</dbReference>
<protein>
    <recommendedName>
        <fullName evidence="3">lipoate--protein ligase</fullName>
        <ecNumber evidence="3">6.3.1.20</ecNumber>
    </recommendedName>
</protein>
<dbReference type="GO" id="GO:0005524">
    <property type="term" value="F:ATP binding"/>
    <property type="evidence" value="ECO:0007669"/>
    <property type="project" value="UniProtKB-KW"/>
</dbReference>
<dbReference type="Pfam" id="PF21948">
    <property type="entry name" value="LplA-B_cat"/>
    <property type="match status" value="1"/>
</dbReference>
<evidence type="ECO:0000256" key="4">
    <source>
        <dbReference type="ARBA" id="ARBA00022598"/>
    </source>
</evidence>
<dbReference type="Gene3D" id="3.30.930.10">
    <property type="entry name" value="Bira Bifunctional Protein, Domain 2"/>
    <property type="match status" value="1"/>
</dbReference>
<keyword evidence="4 9" id="KW-0436">Ligase</keyword>
<proteinExistence type="predicted"/>
<dbReference type="RefSeq" id="WP_041501094.1">
    <property type="nucleotide sequence ID" value="NZ_BJDV01000015.1"/>
</dbReference>
<gene>
    <name evidence="9" type="ORF">JP39_05770</name>
</gene>
<evidence type="ECO:0000256" key="5">
    <source>
        <dbReference type="ARBA" id="ARBA00022741"/>
    </source>
</evidence>
<dbReference type="AlphaFoldDB" id="A0A0K2LC78"/>